<sequence length="1043" mass="119526">MSHPSKNQFNSSVSSLNKEGTQLQAIVDKKILPILETHQKENRKLAPQEVVGNCYQVIKQLEQAQSTTVYLVEDQQDKDNSLYVLELIYDGNLTSKTLSQEAFSQQVGFLKKLSTHVQIPKLFDHFIENNRYYIVYEYIKGEILDSIVQYRNLNEAETVSILQDIARIYDFALKNQIVKFELFPENILQCQSTQRYVLSNLKKLFWSKASTVPLTTKQRLVLFRQQLERLGKMVIRSLIGQYRDSLVANQELPLDWHTQINVSPRLQTILARMIAIPGCNLYNSLQEITNDFQPLLRIYQVIGDKYRLIRYLGEKDGIKTYLARNMREKELYSSLLIVKQFTINNCDQQSPEIRIDNLERKVKQLQQLSNIKVTDLVRKQSDDREELYLVRSYIEGISLTKQLNQQPGFCPEEAIKLLKNTLESLSLIHQRRLIHCNIKPSNLIFSTQDKAVVLVDFGILQSISKSNQSISQYNKSRNPPEQIVGRPTISSDIYALGITIIEALTRLPIQEIPQNSSLGKKIWQEKLINHSFLIPIIEKMICPDVEKRYQSTEEVLQDLQKHQNNNPSKIARNQPLNFKDKLLSLIKPQKRRFTAIVSTFCLLGGLELVNPVIRPQYYVHQGTQQLDRQPEKALEAFNTALKLQPDKISALQGKADALLALQKFVPALEAYEQAIAIEPDSVASWQGKGDVFYHVKEFERALTAYDRVLVLEPQNVAALTQKGKILALLSRYQEALLVQNKALEEDSVVDVELLSDAASSALALNRNYQALNILDRVQSIAPLKPYLWQDQLIALRNLQRSEAAVGSARLILESYEQALNKEPKNIELWLGKGAFLLQLKRHSQALSTYQEAIAINPHSSLAWSGMSKVYWKMEQYPDAFQAIDKALEIEPQSFTAWHTRGKILQQGQQDLEQALASYNRAIELNQDFFPAWRDRSSVLMTQNNYSQAVKSLQTAVTLAPQDIQSWLSLSNAFQKMAKIEEALKAIDRVIVLQPRNSDHWLQKGSLREEQTKYTKACNTYRQAMKIAPDLKIIRAMQRVGCSS</sequence>
<evidence type="ECO:0000259" key="4">
    <source>
        <dbReference type="PROSITE" id="PS50011"/>
    </source>
</evidence>
<dbReference type="GO" id="GO:0004674">
    <property type="term" value="F:protein serine/threonine kinase activity"/>
    <property type="evidence" value="ECO:0007669"/>
    <property type="project" value="UniProtKB-KW"/>
</dbReference>
<dbReference type="Proteomes" id="UP000320055">
    <property type="component" value="Unassembled WGS sequence"/>
</dbReference>
<feature type="repeat" description="TPR" evidence="3">
    <location>
        <begin position="648"/>
        <end position="681"/>
    </location>
</feature>
<gene>
    <name evidence="5" type="ORF">H1P_3400002</name>
</gene>
<feature type="repeat" description="TPR" evidence="3">
    <location>
        <begin position="929"/>
        <end position="962"/>
    </location>
</feature>
<dbReference type="OrthoDB" id="428645at2"/>
<keyword evidence="5" id="KW-0808">Transferase</keyword>
<feature type="repeat" description="TPR" evidence="3">
    <location>
        <begin position="860"/>
        <end position="893"/>
    </location>
</feature>
<keyword evidence="2 3" id="KW-0802">TPR repeat</keyword>
<dbReference type="InterPro" id="IPR011990">
    <property type="entry name" value="TPR-like_helical_dom_sf"/>
</dbReference>
<evidence type="ECO:0000256" key="1">
    <source>
        <dbReference type="ARBA" id="ARBA00022737"/>
    </source>
</evidence>
<name>A0A563VVS3_9CYAN</name>
<feature type="repeat" description="TPR" evidence="3">
    <location>
        <begin position="826"/>
        <end position="859"/>
    </location>
</feature>
<feature type="repeat" description="TPR" evidence="3">
    <location>
        <begin position="997"/>
        <end position="1030"/>
    </location>
</feature>
<dbReference type="Pfam" id="PF14559">
    <property type="entry name" value="TPR_19"/>
    <property type="match status" value="1"/>
</dbReference>
<dbReference type="PROSITE" id="PS50011">
    <property type="entry name" value="PROTEIN_KINASE_DOM"/>
    <property type="match status" value="1"/>
</dbReference>
<dbReference type="Gene3D" id="1.10.510.10">
    <property type="entry name" value="Transferase(Phosphotransferase) domain 1"/>
    <property type="match status" value="2"/>
</dbReference>
<evidence type="ECO:0000256" key="3">
    <source>
        <dbReference type="PROSITE-ProRule" id="PRU00339"/>
    </source>
</evidence>
<dbReference type="PANTHER" id="PTHR44858:SF1">
    <property type="entry name" value="UDP-N-ACETYLGLUCOSAMINE--PEPTIDE N-ACETYLGLUCOSAMINYLTRANSFERASE SPINDLY-RELATED"/>
    <property type="match status" value="1"/>
</dbReference>
<keyword evidence="1" id="KW-0677">Repeat</keyword>
<keyword evidence="5" id="KW-0723">Serine/threonine-protein kinase</keyword>
<protein>
    <submittedName>
        <fullName evidence="5">Putative Serine/threonine protein kinase containing TPR domain protein</fullName>
    </submittedName>
</protein>
<feature type="repeat" description="TPR" evidence="3">
    <location>
        <begin position="963"/>
        <end position="996"/>
    </location>
</feature>
<dbReference type="GO" id="GO:0005524">
    <property type="term" value="F:ATP binding"/>
    <property type="evidence" value="ECO:0007669"/>
    <property type="project" value="InterPro"/>
</dbReference>
<dbReference type="InterPro" id="IPR000719">
    <property type="entry name" value="Prot_kinase_dom"/>
</dbReference>
<dbReference type="InterPro" id="IPR011009">
    <property type="entry name" value="Kinase-like_dom_sf"/>
</dbReference>
<proteinExistence type="predicted"/>
<dbReference type="PROSITE" id="PS50005">
    <property type="entry name" value="TPR"/>
    <property type="match status" value="7"/>
</dbReference>
<dbReference type="Pfam" id="PF13432">
    <property type="entry name" value="TPR_16"/>
    <property type="match status" value="3"/>
</dbReference>
<dbReference type="InterPro" id="IPR050498">
    <property type="entry name" value="Ycf3"/>
</dbReference>
<evidence type="ECO:0000313" key="6">
    <source>
        <dbReference type="Proteomes" id="UP000320055"/>
    </source>
</evidence>
<dbReference type="RefSeq" id="WP_144874272.1">
    <property type="nucleotide sequence ID" value="NZ_LR214077.1"/>
</dbReference>
<dbReference type="Pfam" id="PF13181">
    <property type="entry name" value="TPR_8"/>
    <property type="match status" value="1"/>
</dbReference>
<dbReference type="EMBL" id="CAACVJ010000269">
    <property type="protein sequence ID" value="VEP15516.1"/>
    <property type="molecule type" value="Genomic_DNA"/>
</dbReference>
<organism evidence="5 6">
    <name type="scientific">Hyella patelloides LEGE 07179</name>
    <dbReference type="NCBI Taxonomy" id="945734"/>
    <lineage>
        <taxon>Bacteria</taxon>
        <taxon>Bacillati</taxon>
        <taxon>Cyanobacteriota</taxon>
        <taxon>Cyanophyceae</taxon>
        <taxon>Pleurocapsales</taxon>
        <taxon>Hyellaceae</taxon>
        <taxon>Hyella</taxon>
    </lineage>
</organism>
<dbReference type="PANTHER" id="PTHR44858">
    <property type="entry name" value="TETRATRICOPEPTIDE REPEAT PROTEIN 6"/>
    <property type="match status" value="1"/>
</dbReference>
<dbReference type="SUPFAM" id="SSF56112">
    <property type="entry name" value="Protein kinase-like (PK-like)"/>
    <property type="match status" value="2"/>
</dbReference>
<dbReference type="SMART" id="SM00028">
    <property type="entry name" value="TPR"/>
    <property type="match status" value="10"/>
</dbReference>
<keyword evidence="6" id="KW-1185">Reference proteome</keyword>
<dbReference type="AlphaFoldDB" id="A0A563VVS3"/>
<dbReference type="Pfam" id="PF00069">
    <property type="entry name" value="Pkinase"/>
    <property type="match status" value="1"/>
</dbReference>
<dbReference type="InterPro" id="IPR019734">
    <property type="entry name" value="TPR_rpt"/>
</dbReference>
<dbReference type="SMART" id="SM00220">
    <property type="entry name" value="S_TKc"/>
    <property type="match status" value="1"/>
</dbReference>
<reference evidence="5 6" key="1">
    <citation type="submission" date="2019-01" db="EMBL/GenBank/DDBJ databases">
        <authorList>
            <person name="Brito A."/>
        </authorList>
    </citation>
    <scope>NUCLEOTIDE SEQUENCE [LARGE SCALE GENOMIC DNA]</scope>
    <source>
        <strain evidence="5">1</strain>
    </source>
</reference>
<evidence type="ECO:0000313" key="5">
    <source>
        <dbReference type="EMBL" id="VEP15516.1"/>
    </source>
</evidence>
<dbReference type="Gene3D" id="1.25.40.10">
    <property type="entry name" value="Tetratricopeptide repeat domain"/>
    <property type="match status" value="3"/>
</dbReference>
<dbReference type="SUPFAM" id="SSF48452">
    <property type="entry name" value="TPR-like"/>
    <property type="match status" value="2"/>
</dbReference>
<accession>A0A563VVS3</accession>
<feature type="repeat" description="TPR" evidence="3">
    <location>
        <begin position="682"/>
        <end position="715"/>
    </location>
</feature>
<feature type="domain" description="Protein kinase" evidence="4">
    <location>
        <begin position="306"/>
        <end position="565"/>
    </location>
</feature>
<evidence type="ECO:0000256" key="2">
    <source>
        <dbReference type="ARBA" id="ARBA00022803"/>
    </source>
</evidence>
<keyword evidence="5" id="KW-0418">Kinase</keyword>